<dbReference type="UniPathway" id="UPA00121">
    <property type="reaction ID" value="UER00345"/>
</dbReference>
<dbReference type="SUPFAM" id="SSF48600">
    <property type="entry name" value="Chorismate mutase II"/>
    <property type="match status" value="1"/>
</dbReference>
<accession>A0A3A4R5F9</accession>
<feature type="site" description="Essential for prephenate dehydratase activity" evidence="19">
    <location>
        <position position="259"/>
    </location>
</feature>
<dbReference type="InterPro" id="IPR001086">
    <property type="entry name" value="Preph_deHydtase"/>
</dbReference>
<comment type="pathway">
    <text evidence="5">Metabolic intermediate biosynthesis; prephenate biosynthesis; prephenate from chorismate: step 1/1.</text>
</comment>
<feature type="domain" description="ACT" evidence="22">
    <location>
        <begin position="278"/>
        <end position="355"/>
    </location>
</feature>
<evidence type="ECO:0000256" key="7">
    <source>
        <dbReference type="ARBA" id="ARBA00013147"/>
    </source>
</evidence>
<name>A0A3A4R5F9_9BACT</name>
<dbReference type="Pfam" id="PF01817">
    <property type="entry name" value="CM_2"/>
    <property type="match status" value="1"/>
</dbReference>
<evidence type="ECO:0000256" key="8">
    <source>
        <dbReference type="ARBA" id="ARBA00014401"/>
    </source>
</evidence>
<keyword evidence="14 23" id="KW-0456">Lyase</keyword>
<dbReference type="Gene3D" id="3.40.190.10">
    <property type="entry name" value="Periplasmic binding protein-like II"/>
    <property type="match status" value="2"/>
</dbReference>
<dbReference type="FunFam" id="3.40.190.10:FF:000034">
    <property type="entry name" value="Chorismate mutase/prephenate dehydratase"/>
    <property type="match status" value="1"/>
</dbReference>
<reference evidence="23 24" key="1">
    <citation type="journal article" date="2017" name="ISME J.">
        <title>Energy and carbon metabolisms in a deep terrestrial subsurface fluid microbial community.</title>
        <authorList>
            <person name="Momper L."/>
            <person name="Jungbluth S.P."/>
            <person name="Lee M.D."/>
            <person name="Amend J.P."/>
        </authorList>
    </citation>
    <scope>NUCLEOTIDE SEQUENCE [LARGE SCALE GENOMIC DNA]</scope>
    <source>
        <strain evidence="23">SURF_26</strain>
    </source>
</reference>
<dbReference type="InterPro" id="IPR036979">
    <property type="entry name" value="CM_dom_sf"/>
</dbReference>
<dbReference type="SUPFAM" id="SSF55021">
    <property type="entry name" value="ACT-like"/>
    <property type="match status" value="1"/>
</dbReference>
<dbReference type="FunFam" id="3.40.190.10:FF:000029">
    <property type="entry name" value="Chorismate mutase/Prephenate dehydratase"/>
    <property type="match status" value="1"/>
</dbReference>
<evidence type="ECO:0000256" key="14">
    <source>
        <dbReference type="ARBA" id="ARBA00023239"/>
    </source>
</evidence>
<dbReference type="InterPro" id="IPR002912">
    <property type="entry name" value="ACT_dom"/>
</dbReference>
<dbReference type="FunFam" id="3.30.70.260:FF:000012">
    <property type="entry name" value="Prephenate dehydratase"/>
    <property type="match status" value="1"/>
</dbReference>
<evidence type="ECO:0000256" key="1">
    <source>
        <dbReference type="ARBA" id="ARBA00000824"/>
    </source>
</evidence>
<feature type="domain" description="Chorismate mutase" evidence="20">
    <location>
        <begin position="1"/>
        <end position="91"/>
    </location>
</feature>
<evidence type="ECO:0000256" key="9">
    <source>
        <dbReference type="ARBA" id="ARBA00022490"/>
    </source>
</evidence>
<evidence type="ECO:0000256" key="12">
    <source>
        <dbReference type="ARBA" id="ARBA00023222"/>
    </source>
</evidence>
<evidence type="ECO:0000256" key="10">
    <source>
        <dbReference type="ARBA" id="ARBA00022605"/>
    </source>
</evidence>
<sequence>MKNKKTLEDLRNEIDAVDQEIVQAINRRTEIVLQVGSLKNSRNAQIYAPDREYEVYKKVFALNNGPIRNKSLESIYREIMSASLALEREIVIAFMGPAGSFSHQACTQKFGSSLPFVAQRTIQDVFKAVEKGECDYGVVPVENSTEGGVIDTLDMFIDTSVKICSEIAVPINNCFMSKSHDVKILERIYSHPQPLGQCRQWIFTHFPHLEVIEVPSTSRAAQMAAEDPQSAAIASELCATINGLNILYKSIQDVARNVTRFAVIGSESPKRTGNDKTSMVIFLHDRVGALYDMLLYFKGHNLNLTRIESRPSKRRPWEYYFFIDFIGHCEDMHVIDLLENLKQHCEFIKILGSYPIYKEPSEEQ</sequence>
<evidence type="ECO:0000256" key="2">
    <source>
        <dbReference type="ARBA" id="ARBA00002364"/>
    </source>
</evidence>
<dbReference type="InterPro" id="IPR018528">
    <property type="entry name" value="Preph_deHydtase_CS"/>
</dbReference>
<keyword evidence="11" id="KW-0057">Aromatic amino acid biosynthesis</keyword>
<keyword evidence="13" id="KW-0413">Isomerase</keyword>
<dbReference type="NCBIfam" id="TIGR01807">
    <property type="entry name" value="CM_P2"/>
    <property type="match status" value="1"/>
</dbReference>
<evidence type="ECO:0000256" key="19">
    <source>
        <dbReference type="PIRSR" id="PIRSR001500-2"/>
    </source>
</evidence>
<evidence type="ECO:0000259" key="22">
    <source>
        <dbReference type="PROSITE" id="PS51671"/>
    </source>
</evidence>
<dbReference type="GO" id="GO:0004664">
    <property type="term" value="F:prephenate dehydratase activity"/>
    <property type="evidence" value="ECO:0007669"/>
    <property type="project" value="UniProtKB-EC"/>
</dbReference>
<evidence type="ECO:0000259" key="20">
    <source>
        <dbReference type="PROSITE" id="PS51168"/>
    </source>
</evidence>
<dbReference type="Pfam" id="PF00800">
    <property type="entry name" value="PDT"/>
    <property type="match status" value="1"/>
</dbReference>
<dbReference type="PROSITE" id="PS51171">
    <property type="entry name" value="PREPHENATE_DEHYDR_3"/>
    <property type="match status" value="1"/>
</dbReference>
<dbReference type="NCBIfam" id="NF008865">
    <property type="entry name" value="PRK11898.1"/>
    <property type="match status" value="1"/>
</dbReference>
<dbReference type="Gene3D" id="1.20.59.10">
    <property type="entry name" value="Chorismate mutase"/>
    <property type="match status" value="1"/>
</dbReference>
<dbReference type="InterPro" id="IPR002701">
    <property type="entry name" value="CM_II_prokaryot"/>
</dbReference>
<evidence type="ECO:0000256" key="6">
    <source>
        <dbReference type="ARBA" id="ARBA00012404"/>
    </source>
</evidence>
<dbReference type="CDD" id="cd04905">
    <property type="entry name" value="ACT_CM-PDT"/>
    <property type="match status" value="1"/>
</dbReference>
<keyword evidence="15" id="KW-0511">Multifunctional enzyme</keyword>
<dbReference type="AlphaFoldDB" id="A0A3A4R5F9"/>
<keyword evidence="10" id="KW-0028">Amino-acid biosynthesis</keyword>
<dbReference type="GO" id="GO:0046417">
    <property type="term" value="P:chorismate metabolic process"/>
    <property type="evidence" value="ECO:0007669"/>
    <property type="project" value="InterPro"/>
</dbReference>
<evidence type="ECO:0000256" key="3">
    <source>
        <dbReference type="ARBA" id="ARBA00004496"/>
    </source>
</evidence>
<evidence type="ECO:0000256" key="13">
    <source>
        <dbReference type="ARBA" id="ARBA00023235"/>
    </source>
</evidence>
<dbReference type="GO" id="GO:0009094">
    <property type="term" value="P:L-phenylalanine biosynthetic process"/>
    <property type="evidence" value="ECO:0007669"/>
    <property type="project" value="UniProtKB-UniPathway"/>
</dbReference>
<dbReference type="InterPro" id="IPR010957">
    <property type="entry name" value="G/b/e-P-prot_chorismate_mutase"/>
</dbReference>
<comment type="catalytic activity">
    <reaction evidence="18">
        <text>prephenate + H(+) = 3-phenylpyruvate + CO2 + H2O</text>
        <dbReference type="Rhea" id="RHEA:21648"/>
        <dbReference type="ChEBI" id="CHEBI:15377"/>
        <dbReference type="ChEBI" id="CHEBI:15378"/>
        <dbReference type="ChEBI" id="CHEBI:16526"/>
        <dbReference type="ChEBI" id="CHEBI:18005"/>
        <dbReference type="ChEBI" id="CHEBI:29934"/>
        <dbReference type="EC" id="4.2.1.51"/>
    </reaction>
</comment>
<dbReference type="UniPathway" id="UPA00120">
    <property type="reaction ID" value="UER00203"/>
</dbReference>
<dbReference type="PANTHER" id="PTHR21022:SF19">
    <property type="entry name" value="PREPHENATE DEHYDRATASE-RELATED"/>
    <property type="match status" value="1"/>
</dbReference>
<dbReference type="InterPro" id="IPR036263">
    <property type="entry name" value="Chorismate_II_sf"/>
</dbReference>
<dbReference type="CDD" id="cd13630">
    <property type="entry name" value="PBP2_PDT_1"/>
    <property type="match status" value="1"/>
</dbReference>
<comment type="caution">
    <text evidence="23">The sequence shown here is derived from an EMBL/GenBank/DDBJ whole genome shotgun (WGS) entry which is preliminary data.</text>
</comment>
<dbReference type="SUPFAM" id="SSF53850">
    <property type="entry name" value="Periplasmic binding protein-like II"/>
    <property type="match status" value="1"/>
</dbReference>
<evidence type="ECO:0000256" key="5">
    <source>
        <dbReference type="ARBA" id="ARBA00004817"/>
    </source>
</evidence>
<dbReference type="PROSITE" id="PS00858">
    <property type="entry name" value="PREPHENATE_DEHYDR_2"/>
    <property type="match status" value="1"/>
</dbReference>
<dbReference type="GO" id="GO:0004106">
    <property type="term" value="F:chorismate mutase activity"/>
    <property type="evidence" value="ECO:0007669"/>
    <property type="project" value="UniProtKB-EC"/>
</dbReference>
<proteinExistence type="predicted"/>
<evidence type="ECO:0000256" key="18">
    <source>
        <dbReference type="ARBA" id="ARBA00047848"/>
    </source>
</evidence>
<dbReference type="EMBL" id="QZJZ01000032">
    <property type="protein sequence ID" value="RJP60209.1"/>
    <property type="molecule type" value="Genomic_DNA"/>
</dbReference>
<dbReference type="PROSITE" id="PS51671">
    <property type="entry name" value="ACT"/>
    <property type="match status" value="1"/>
</dbReference>
<dbReference type="EC" id="4.2.1.51" evidence="7"/>
<dbReference type="Gene3D" id="3.30.70.260">
    <property type="match status" value="1"/>
</dbReference>
<comment type="subcellular location">
    <subcellularLocation>
        <location evidence="3">Cytoplasm</location>
    </subcellularLocation>
</comment>
<dbReference type="SMART" id="SM00830">
    <property type="entry name" value="CM_2"/>
    <property type="match status" value="1"/>
</dbReference>
<dbReference type="PIRSF" id="PIRSF001500">
    <property type="entry name" value="Chor_mut_pdt_Ppr"/>
    <property type="match status" value="1"/>
</dbReference>
<evidence type="ECO:0000313" key="24">
    <source>
        <dbReference type="Proteomes" id="UP000266426"/>
    </source>
</evidence>
<dbReference type="PROSITE" id="PS51168">
    <property type="entry name" value="CHORISMATE_MUT_2"/>
    <property type="match status" value="1"/>
</dbReference>
<protein>
    <recommendedName>
        <fullName evidence="8">Bifunctional chorismate mutase/prephenate dehydratase</fullName>
        <ecNumber evidence="7">4.2.1.51</ecNumber>
        <ecNumber evidence="6">5.4.99.5</ecNumber>
    </recommendedName>
    <alternativeName>
        <fullName evidence="17">Chorismate mutase-prephenate dehydratase</fullName>
    </alternativeName>
    <alternativeName>
        <fullName evidence="16">p-protein</fullName>
    </alternativeName>
</protein>
<keyword evidence="9" id="KW-0963">Cytoplasm</keyword>
<evidence type="ECO:0000256" key="15">
    <source>
        <dbReference type="ARBA" id="ARBA00023268"/>
    </source>
</evidence>
<dbReference type="Proteomes" id="UP000266426">
    <property type="component" value="Unassembled WGS sequence"/>
</dbReference>
<keyword evidence="12" id="KW-0584">Phenylalanine biosynthesis</keyword>
<feature type="domain" description="Prephenate dehydratase" evidence="21">
    <location>
        <begin position="91"/>
        <end position="266"/>
    </location>
</feature>
<comment type="catalytic activity">
    <reaction evidence="1">
        <text>chorismate = prephenate</text>
        <dbReference type="Rhea" id="RHEA:13897"/>
        <dbReference type="ChEBI" id="CHEBI:29748"/>
        <dbReference type="ChEBI" id="CHEBI:29934"/>
        <dbReference type="EC" id="5.4.99.5"/>
    </reaction>
</comment>
<organism evidence="23 24">
    <name type="scientific">Candidatus Auribacter fodinae</name>
    <dbReference type="NCBI Taxonomy" id="2093366"/>
    <lineage>
        <taxon>Bacteria</taxon>
        <taxon>Pseudomonadati</taxon>
        <taxon>Candidatus Auribacterota</taxon>
        <taxon>Candidatus Auribacteria</taxon>
        <taxon>Candidatus Auribacterales</taxon>
        <taxon>Candidatus Auribacteraceae</taxon>
        <taxon>Candidatus Auribacter</taxon>
    </lineage>
</organism>
<comment type="function">
    <text evidence="2">Catalyzes the Claisen rearrangement of chorismate to prephenate and the decarboxylation/dehydration of prephenate to phenylpyruvate.</text>
</comment>
<evidence type="ECO:0000256" key="16">
    <source>
        <dbReference type="ARBA" id="ARBA00031175"/>
    </source>
</evidence>
<comment type="pathway">
    <text evidence="4">Amino-acid biosynthesis; L-phenylalanine biosynthesis; phenylpyruvate from prephenate: step 1/1.</text>
</comment>
<dbReference type="GO" id="GO:0005737">
    <property type="term" value="C:cytoplasm"/>
    <property type="evidence" value="ECO:0007669"/>
    <property type="project" value="UniProtKB-SubCell"/>
</dbReference>
<gene>
    <name evidence="23" type="primary">pheA</name>
    <name evidence="23" type="ORF">C4541_04600</name>
</gene>
<dbReference type="PANTHER" id="PTHR21022">
    <property type="entry name" value="PREPHENATE DEHYDRATASE P PROTEIN"/>
    <property type="match status" value="1"/>
</dbReference>
<evidence type="ECO:0000259" key="21">
    <source>
        <dbReference type="PROSITE" id="PS51171"/>
    </source>
</evidence>
<evidence type="ECO:0000313" key="23">
    <source>
        <dbReference type="EMBL" id="RJP60209.1"/>
    </source>
</evidence>
<dbReference type="EC" id="5.4.99.5" evidence="6"/>
<evidence type="ECO:0000256" key="17">
    <source>
        <dbReference type="ARBA" id="ARBA00031520"/>
    </source>
</evidence>
<dbReference type="InterPro" id="IPR045865">
    <property type="entry name" value="ACT-like_dom_sf"/>
</dbReference>
<evidence type="ECO:0000256" key="4">
    <source>
        <dbReference type="ARBA" id="ARBA00004741"/>
    </source>
</evidence>
<dbReference type="InterPro" id="IPR008242">
    <property type="entry name" value="Chor_mutase/pphenate_deHydtase"/>
</dbReference>
<evidence type="ECO:0000256" key="11">
    <source>
        <dbReference type="ARBA" id="ARBA00023141"/>
    </source>
</evidence>